<keyword evidence="3" id="KW-0479">Metal-binding</keyword>
<sequence>MADKPYYPGSSVAHISTLAAMLEINRDLIEKHSKNTSSSYTTFLISPPSKKSREVSEPKESLKKIQKRINSRIMSEVDYPKYLMGGIRDTASRRDYVNNSKLHLKPETLINLDIENFFPNIHKEHVKNVFKYLFRFSEDVSETLSCLTTLEGVVPQGGCTSTYLGNLVFFNYEYGVVSKLRSKGISYSRLLDDITLSSKKRLTEEEKTWAISLVAGMINHYGMNMHDGKTRIEHRESRDAKYEVTGAWVRHGEPKIRKDDRKKIRSAVRKCEIMYEESPYSSEYHKQWNKTSGRVAQLGRFNHKAEEKKLRERLKTILPLYDDVYSKTLSVKVNQVVRRRRKNQINIDSVGTRNYILKLYHELGIMARTKKTQARRLKQSLRENFGNIISNPHY</sequence>
<evidence type="ECO:0000256" key="6">
    <source>
        <dbReference type="ARBA" id="ARBA00023118"/>
    </source>
</evidence>
<gene>
    <name evidence="10" type="ORF">C8E00_11411</name>
</gene>
<organism evidence="10 11">
    <name type="scientific">Chromohalobacter marismortui</name>
    <dbReference type="NCBI Taxonomy" id="42055"/>
    <lineage>
        <taxon>Bacteria</taxon>
        <taxon>Pseudomonadati</taxon>
        <taxon>Pseudomonadota</taxon>
        <taxon>Gammaproteobacteria</taxon>
        <taxon>Oceanospirillales</taxon>
        <taxon>Halomonadaceae</taxon>
        <taxon>Chromohalobacter</taxon>
    </lineage>
</organism>
<name>A0A4R7NCG4_9GAMM</name>
<dbReference type="SUPFAM" id="SSF56672">
    <property type="entry name" value="DNA/RNA polymerases"/>
    <property type="match status" value="1"/>
</dbReference>
<dbReference type="Proteomes" id="UP000295380">
    <property type="component" value="Unassembled WGS sequence"/>
</dbReference>
<comment type="caution">
    <text evidence="10">The sequence shown here is derived from an EMBL/GenBank/DDBJ whole genome shotgun (WGS) entry which is preliminary data.</text>
</comment>
<dbReference type="Pfam" id="PF00078">
    <property type="entry name" value="RVT_1"/>
    <property type="match status" value="1"/>
</dbReference>
<evidence type="ECO:0000256" key="3">
    <source>
        <dbReference type="ARBA" id="ARBA00022723"/>
    </source>
</evidence>
<feature type="region of interest" description="Disordered" evidence="8">
    <location>
        <begin position="39"/>
        <end position="59"/>
    </location>
</feature>
<dbReference type="AlphaFoldDB" id="A0A4R7NCG4"/>
<dbReference type="EMBL" id="SOBR01000014">
    <property type="protein sequence ID" value="TDU18083.1"/>
    <property type="molecule type" value="Genomic_DNA"/>
</dbReference>
<evidence type="ECO:0000256" key="7">
    <source>
        <dbReference type="ARBA" id="ARBA00034120"/>
    </source>
</evidence>
<evidence type="ECO:0000259" key="9">
    <source>
        <dbReference type="PROSITE" id="PS50878"/>
    </source>
</evidence>
<dbReference type="GO" id="GO:0003723">
    <property type="term" value="F:RNA binding"/>
    <property type="evidence" value="ECO:0007669"/>
    <property type="project" value="InterPro"/>
</dbReference>
<keyword evidence="11" id="KW-1185">Reference proteome</keyword>
<dbReference type="OrthoDB" id="7055795at2"/>
<evidence type="ECO:0000256" key="5">
    <source>
        <dbReference type="ARBA" id="ARBA00022918"/>
    </source>
</evidence>
<dbReference type="RefSeq" id="WP_133698578.1">
    <property type="nucleotide sequence ID" value="NZ_SOBR01000014.1"/>
</dbReference>
<evidence type="ECO:0000256" key="8">
    <source>
        <dbReference type="SAM" id="MobiDB-lite"/>
    </source>
</evidence>
<dbReference type="GO" id="GO:0003964">
    <property type="term" value="F:RNA-directed DNA polymerase activity"/>
    <property type="evidence" value="ECO:0007669"/>
    <property type="project" value="UniProtKB-KW"/>
</dbReference>
<feature type="domain" description="Reverse transcriptase" evidence="9">
    <location>
        <begin position="26"/>
        <end position="249"/>
    </location>
</feature>
<dbReference type="InterPro" id="IPR000477">
    <property type="entry name" value="RT_dom"/>
</dbReference>
<dbReference type="GO" id="GO:0051607">
    <property type="term" value="P:defense response to virus"/>
    <property type="evidence" value="ECO:0007669"/>
    <property type="project" value="UniProtKB-KW"/>
</dbReference>
<keyword evidence="2" id="KW-0548">Nucleotidyltransferase</keyword>
<protein>
    <submittedName>
        <fullName evidence="10">Reverse transcriptase (RNA-dependent DNA polymerase)</fullName>
    </submittedName>
</protein>
<dbReference type="GO" id="GO:0046872">
    <property type="term" value="F:metal ion binding"/>
    <property type="evidence" value="ECO:0007669"/>
    <property type="project" value="UniProtKB-KW"/>
</dbReference>
<dbReference type="InterPro" id="IPR043502">
    <property type="entry name" value="DNA/RNA_pol_sf"/>
</dbReference>
<keyword evidence="1" id="KW-0808">Transferase</keyword>
<keyword evidence="5 10" id="KW-0695">RNA-directed DNA polymerase</keyword>
<reference evidence="10 11" key="1">
    <citation type="submission" date="2019-03" db="EMBL/GenBank/DDBJ databases">
        <title>Genomic Encyclopedia of Type Strains, Phase IV (KMG-IV): sequencing the most valuable type-strain genomes for metagenomic binning, comparative biology and taxonomic classification.</title>
        <authorList>
            <person name="Goeker M."/>
        </authorList>
    </citation>
    <scope>NUCLEOTIDE SEQUENCE [LARGE SCALE GENOMIC DNA]</scope>
    <source>
        <strain evidence="10 11">DSM 6770</strain>
    </source>
</reference>
<evidence type="ECO:0000313" key="10">
    <source>
        <dbReference type="EMBL" id="TDU18083.1"/>
    </source>
</evidence>
<dbReference type="PRINTS" id="PR00866">
    <property type="entry name" value="RNADNAPOLMS"/>
</dbReference>
<evidence type="ECO:0000256" key="2">
    <source>
        <dbReference type="ARBA" id="ARBA00022695"/>
    </source>
</evidence>
<evidence type="ECO:0000256" key="4">
    <source>
        <dbReference type="ARBA" id="ARBA00022842"/>
    </source>
</evidence>
<accession>A0A4R7NCG4</accession>
<dbReference type="InterPro" id="IPR000123">
    <property type="entry name" value="Reverse_transcriptase_msDNA"/>
</dbReference>
<dbReference type="PROSITE" id="PS50878">
    <property type="entry name" value="RT_POL"/>
    <property type="match status" value="1"/>
</dbReference>
<proteinExistence type="inferred from homology"/>
<comment type="similarity">
    <text evidence="7">Belongs to the bacterial reverse transcriptase family.</text>
</comment>
<keyword evidence="4" id="KW-0460">Magnesium</keyword>
<keyword evidence="6" id="KW-0051">Antiviral defense</keyword>
<evidence type="ECO:0000256" key="1">
    <source>
        <dbReference type="ARBA" id="ARBA00022679"/>
    </source>
</evidence>
<dbReference type="CDD" id="cd03487">
    <property type="entry name" value="RT_Bac_retron_II"/>
    <property type="match status" value="1"/>
</dbReference>
<evidence type="ECO:0000313" key="11">
    <source>
        <dbReference type="Proteomes" id="UP000295380"/>
    </source>
</evidence>